<keyword evidence="5" id="KW-1185">Reference proteome</keyword>
<feature type="region of interest" description="Disordered" evidence="2">
    <location>
        <begin position="220"/>
        <end position="251"/>
    </location>
</feature>
<evidence type="ECO:0000256" key="1">
    <source>
        <dbReference type="ARBA" id="ARBA00022801"/>
    </source>
</evidence>
<dbReference type="PROSITE" id="PS50175">
    <property type="entry name" value="ASP_PROT_RETROV"/>
    <property type="match status" value="1"/>
</dbReference>
<dbReference type="Proteomes" id="UP000582659">
    <property type="component" value="Unassembled WGS sequence"/>
</dbReference>
<dbReference type="InterPro" id="IPR021109">
    <property type="entry name" value="Peptidase_aspartic_dom_sf"/>
</dbReference>
<dbReference type="OrthoDB" id="6487860at2759"/>
<dbReference type="GO" id="GO:0004190">
    <property type="term" value="F:aspartic-type endopeptidase activity"/>
    <property type="evidence" value="ECO:0007669"/>
    <property type="project" value="InterPro"/>
</dbReference>
<evidence type="ECO:0000313" key="4">
    <source>
        <dbReference type="EMBL" id="CAD5214965.1"/>
    </source>
</evidence>
<comment type="caution">
    <text evidence="4">The sequence shown here is derived from an EMBL/GenBank/DDBJ whole genome shotgun (WGS) entry which is preliminary data.</text>
</comment>
<gene>
    <name evidence="4" type="ORF">BXYJ_LOCUS3793</name>
</gene>
<name>A0A7I8WQ27_BURXY</name>
<dbReference type="PANTHER" id="PTHR36943">
    <property type="entry name" value="CCHC-TYPE DOMAIN-CONTAINING PROTEIN"/>
    <property type="match status" value="1"/>
</dbReference>
<dbReference type="EMBL" id="CAJFCV020000002">
    <property type="protein sequence ID" value="CAG9096129.1"/>
    <property type="molecule type" value="Genomic_DNA"/>
</dbReference>
<feature type="domain" description="Peptidase A2" evidence="3">
    <location>
        <begin position="88"/>
        <end position="126"/>
    </location>
</feature>
<dbReference type="EMBL" id="CAJFDI010000002">
    <property type="protein sequence ID" value="CAD5214965.1"/>
    <property type="molecule type" value="Genomic_DNA"/>
</dbReference>
<dbReference type="AlphaFoldDB" id="A0A7I8WQ27"/>
<dbReference type="InterPro" id="IPR001995">
    <property type="entry name" value="Peptidase_A2_cat"/>
</dbReference>
<evidence type="ECO:0000313" key="5">
    <source>
        <dbReference type="Proteomes" id="UP000659654"/>
    </source>
</evidence>
<reference evidence="4" key="1">
    <citation type="submission" date="2020-09" db="EMBL/GenBank/DDBJ databases">
        <authorList>
            <person name="Kikuchi T."/>
        </authorList>
    </citation>
    <scope>NUCLEOTIDE SEQUENCE</scope>
    <source>
        <strain evidence="4">Ka4C1</strain>
    </source>
</reference>
<keyword evidence="1" id="KW-0378">Hydrolase</keyword>
<organism evidence="4 5">
    <name type="scientific">Bursaphelenchus xylophilus</name>
    <name type="common">Pinewood nematode worm</name>
    <name type="synonym">Aphelenchoides xylophilus</name>
    <dbReference type="NCBI Taxonomy" id="6326"/>
    <lineage>
        <taxon>Eukaryota</taxon>
        <taxon>Metazoa</taxon>
        <taxon>Ecdysozoa</taxon>
        <taxon>Nematoda</taxon>
        <taxon>Chromadorea</taxon>
        <taxon>Rhabditida</taxon>
        <taxon>Tylenchina</taxon>
        <taxon>Tylenchomorpha</taxon>
        <taxon>Aphelenchoidea</taxon>
        <taxon>Aphelenchoididae</taxon>
        <taxon>Bursaphelenchus</taxon>
    </lineage>
</organism>
<proteinExistence type="predicted"/>
<feature type="compositionally biased region" description="Basic residues" evidence="2">
    <location>
        <begin position="28"/>
        <end position="38"/>
    </location>
</feature>
<dbReference type="PANTHER" id="PTHR36943:SF1">
    <property type="entry name" value="CCHC-TYPE DOMAIN-CONTAINING PROTEIN"/>
    <property type="match status" value="1"/>
</dbReference>
<protein>
    <submittedName>
        <fullName evidence="4">(pine wood nematode) hypothetical protein</fullName>
    </submittedName>
</protein>
<sequence length="251" mass="28134">MPKSSLVNEGHSRKCQNTRDFDCPERQRKPRRISRGTHHGLDAVDSELEYDSEYSSGCDGMHAIRQCESGREEIPPVKLCVGLNDMEIALELDTGAARTVIPERVWRQIGRPEITRYTGILQEYGGSPLEVIGAVRVKASFRGHQEMTEIIVVRRHDCQPTLGRELKLEALLLRVRQLCPLDLGTIRKGISLWQEDTRMEPNASVEGMCRWKFRSSMEASSRSSPESQAIQNPGKHACSFDGCGSAKPCPT</sequence>
<dbReference type="Gene3D" id="2.40.70.10">
    <property type="entry name" value="Acid Proteases"/>
    <property type="match status" value="1"/>
</dbReference>
<evidence type="ECO:0000259" key="3">
    <source>
        <dbReference type="PROSITE" id="PS50175"/>
    </source>
</evidence>
<dbReference type="SUPFAM" id="SSF50630">
    <property type="entry name" value="Acid proteases"/>
    <property type="match status" value="1"/>
</dbReference>
<dbReference type="GO" id="GO:0006508">
    <property type="term" value="P:proteolysis"/>
    <property type="evidence" value="ECO:0007669"/>
    <property type="project" value="InterPro"/>
</dbReference>
<evidence type="ECO:0000256" key="2">
    <source>
        <dbReference type="SAM" id="MobiDB-lite"/>
    </source>
</evidence>
<feature type="region of interest" description="Disordered" evidence="2">
    <location>
        <begin position="1"/>
        <end position="40"/>
    </location>
</feature>
<accession>A0A7I8WQ27</accession>
<feature type="compositionally biased region" description="Basic and acidic residues" evidence="2">
    <location>
        <begin position="17"/>
        <end position="27"/>
    </location>
</feature>
<dbReference type="Proteomes" id="UP000659654">
    <property type="component" value="Unassembled WGS sequence"/>
</dbReference>